<proteinExistence type="predicted"/>
<evidence type="ECO:0000313" key="2">
    <source>
        <dbReference type="EMBL" id="GCC52316.1"/>
    </source>
</evidence>
<comment type="caution">
    <text evidence="2">The sequence shown here is derived from an EMBL/GenBank/DDBJ whole genome shotgun (WGS) entry which is preliminary data.</text>
</comment>
<gene>
    <name evidence="2" type="ORF">SanaruYs_25520</name>
</gene>
<dbReference type="EMBL" id="BHXQ01000004">
    <property type="protein sequence ID" value="GCC52316.1"/>
    <property type="molecule type" value="Genomic_DNA"/>
</dbReference>
<dbReference type="OrthoDB" id="1342147at2"/>
<reference evidence="2 3" key="1">
    <citation type="submission" date="2018-11" db="EMBL/GenBank/DDBJ databases">
        <title>Chryseotalea sanarue gen. nov., sp., nov., a member of the family Cytophagaceae, isolated from a brackish lake in Hamamatsu Japan.</title>
        <authorList>
            <person name="Maejima Y."/>
            <person name="Iino T."/>
            <person name="Muraguchi Y."/>
            <person name="Fukuda K."/>
            <person name="Ohkuma M."/>
            <person name="Moriuchi R."/>
            <person name="Dohra H."/>
            <person name="Kimbara K."/>
            <person name="Shintani M."/>
        </authorList>
    </citation>
    <scope>NUCLEOTIDE SEQUENCE [LARGE SCALE GENOMIC DNA]</scope>
    <source>
        <strain evidence="2 3">Ys</strain>
    </source>
</reference>
<name>A0A401UBP0_9BACT</name>
<sequence length="170" mass="18706">MRSKFILLVICVAALSFVAKGQTTNYQAYSVFVYGMTKYMSWPSNNKAEFVIVVFGKSKVYDEMMKGLSGKTVNGLPIKIVQAEDISTVGEPHILYVSEGKSGQLDDVKKMTSGKPVLIIGEREGLHKKGAGMSFIAIDNKLRIDINNVELSGRNIKTSTQMQALAHEII</sequence>
<organism evidence="2 3">
    <name type="scientific">Chryseotalea sanaruensis</name>
    <dbReference type="NCBI Taxonomy" id="2482724"/>
    <lineage>
        <taxon>Bacteria</taxon>
        <taxon>Pseudomonadati</taxon>
        <taxon>Bacteroidota</taxon>
        <taxon>Cytophagia</taxon>
        <taxon>Cytophagales</taxon>
        <taxon>Chryseotaleaceae</taxon>
        <taxon>Chryseotalea</taxon>
    </lineage>
</organism>
<keyword evidence="1" id="KW-0732">Signal</keyword>
<dbReference type="Pfam" id="PF13689">
    <property type="entry name" value="DUF4154"/>
    <property type="match status" value="1"/>
</dbReference>
<evidence type="ECO:0000313" key="3">
    <source>
        <dbReference type="Proteomes" id="UP000288227"/>
    </source>
</evidence>
<evidence type="ECO:0000256" key="1">
    <source>
        <dbReference type="SAM" id="SignalP"/>
    </source>
</evidence>
<dbReference type="InterPro" id="IPR025293">
    <property type="entry name" value="YfiR/HmsC-like"/>
</dbReference>
<feature type="signal peptide" evidence="1">
    <location>
        <begin position="1"/>
        <end position="21"/>
    </location>
</feature>
<keyword evidence="3" id="KW-1185">Reference proteome</keyword>
<feature type="chain" id="PRO_5019109282" evidence="1">
    <location>
        <begin position="22"/>
        <end position="170"/>
    </location>
</feature>
<protein>
    <submittedName>
        <fullName evidence="2">DUF4154 domain-containing protein</fullName>
    </submittedName>
</protein>
<dbReference type="RefSeq" id="WP_127122954.1">
    <property type="nucleotide sequence ID" value="NZ_BHXQ01000004.1"/>
</dbReference>
<dbReference type="Proteomes" id="UP000288227">
    <property type="component" value="Unassembled WGS sequence"/>
</dbReference>
<accession>A0A401UBP0</accession>
<dbReference type="AlphaFoldDB" id="A0A401UBP0"/>